<dbReference type="Proteomes" id="UP000001052">
    <property type="component" value="Chromosome"/>
</dbReference>
<accession>C8X3U9</accession>
<keyword evidence="2" id="KW-1185">Reference proteome</keyword>
<dbReference type="InterPro" id="IPR010181">
    <property type="entry name" value="CGCAxxGCC_motif"/>
</dbReference>
<dbReference type="Pfam" id="PF09719">
    <property type="entry name" value="C_GCAxxG_C_C"/>
    <property type="match status" value="1"/>
</dbReference>
<evidence type="ECO:0000313" key="2">
    <source>
        <dbReference type="Proteomes" id="UP000001052"/>
    </source>
</evidence>
<name>C8X3U9_DESRD</name>
<proteinExistence type="predicted"/>
<dbReference type="eggNOG" id="ENOG5032ZHX">
    <property type="taxonomic scope" value="Bacteria"/>
</dbReference>
<organism evidence="1 2">
    <name type="scientific">Desulfohalobium retbaense (strain ATCC 49708 / DSM 5692 / JCM 16813 / HR100)</name>
    <dbReference type="NCBI Taxonomy" id="485915"/>
    <lineage>
        <taxon>Bacteria</taxon>
        <taxon>Pseudomonadati</taxon>
        <taxon>Thermodesulfobacteriota</taxon>
        <taxon>Desulfovibrionia</taxon>
        <taxon>Desulfovibrionales</taxon>
        <taxon>Desulfohalobiaceae</taxon>
        <taxon>Desulfohalobium</taxon>
    </lineage>
</organism>
<reference evidence="2" key="1">
    <citation type="submission" date="2009-09" db="EMBL/GenBank/DDBJ databases">
        <title>The complete chromosome of Desulfohalobium retbaense DSM 5692.</title>
        <authorList>
            <consortium name="US DOE Joint Genome Institute (JGI-PGF)"/>
            <person name="Lucas S."/>
            <person name="Copeland A."/>
            <person name="Lapidus A."/>
            <person name="Glavina del Rio T."/>
            <person name="Dalin E."/>
            <person name="Tice H."/>
            <person name="Bruce D."/>
            <person name="Goodwin L."/>
            <person name="Pitluck S."/>
            <person name="Kyrpides N."/>
            <person name="Mavromatis K."/>
            <person name="Ivanova N."/>
            <person name="Mikhailova N."/>
            <person name="Munk A.C."/>
            <person name="Brettin T."/>
            <person name="Detter J.C."/>
            <person name="Han C."/>
            <person name="Tapia R."/>
            <person name="Larimer F."/>
            <person name="Land M."/>
            <person name="Hauser L."/>
            <person name="Markowitz V."/>
            <person name="Cheng J.-F."/>
            <person name="Hugenholtz P."/>
            <person name="Woyke T."/>
            <person name="Wu D."/>
            <person name="Spring S."/>
            <person name="Klenk H.-P."/>
            <person name="Eisen J.A."/>
        </authorList>
    </citation>
    <scope>NUCLEOTIDE SEQUENCE [LARGE SCALE GENOMIC DNA]</scope>
    <source>
        <strain evidence="2">DSM 5692</strain>
    </source>
</reference>
<dbReference type="NCBIfam" id="NF045669">
    <property type="entry name" value="DVU1555_fam_CGA"/>
    <property type="match status" value="1"/>
</dbReference>
<dbReference type="AlphaFoldDB" id="C8X3U9"/>
<evidence type="ECO:0000313" key="1">
    <source>
        <dbReference type="EMBL" id="ACV69096.1"/>
    </source>
</evidence>
<dbReference type="RefSeq" id="WP_015752239.1">
    <property type="nucleotide sequence ID" value="NC_013223.1"/>
</dbReference>
<gene>
    <name evidence="1" type="ordered locus">Dret_1812</name>
</gene>
<reference evidence="1 2" key="2">
    <citation type="journal article" date="2010" name="Stand. Genomic Sci.">
        <title>Complete genome sequence of Desulfohalobium retbaense type strain (HR(100)).</title>
        <authorList>
            <person name="Spring S."/>
            <person name="Nolan M."/>
            <person name="Lapidus A."/>
            <person name="Glavina Del Rio T."/>
            <person name="Copeland A."/>
            <person name="Tice H."/>
            <person name="Cheng J.F."/>
            <person name="Lucas S."/>
            <person name="Land M."/>
            <person name="Chen F."/>
            <person name="Bruce D."/>
            <person name="Goodwin L."/>
            <person name="Pitluck S."/>
            <person name="Ivanova N."/>
            <person name="Mavromatis K."/>
            <person name="Mikhailova N."/>
            <person name="Pati A."/>
            <person name="Chen A."/>
            <person name="Palaniappan K."/>
            <person name="Hauser L."/>
            <person name="Chang Y.J."/>
            <person name="Jeffries C.D."/>
            <person name="Munk C."/>
            <person name="Kiss H."/>
            <person name="Chain P."/>
            <person name="Han C."/>
            <person name="Brettin T."/>
            <person name="Detter J.C."/>
            <person name="Schuler E."/>
            <person name="Goker M."/>
            <person name="Rohde M."/>
            <person name="Bristow J."/>
            <person name="Eisen J.A."/>
            <person name="Markowitz V."/>
            <person name="Hugenholtz P."/>
            <person name="Kyrpides N.C."/>
            <person name="Klenk H.P."/>
        </authorList>
    </citation>
    <scope>NUCLEOTIDE SEQUENCE [LARGE SCALE GENOMIC DNA]</scope>
    <source>
        <strain evidence="1 2">DSM 5692</strain>
    </source>
</reference>
<dbReference type="STRING" id="485915.Dret_1812"/>
<sequence length="152" mass="15888">MEDDTLFRVLPLAQQGYCCSQIILRLGLEYQGASNPALIRAASGLCHGVGGCGHTCGALTGGACLLGLYAGKGQDNEEAHSRFPLMLETLGHWFADTACAAYAGTTCQAILGENTTQPNPDICGRLIADTLDQCLTILMDNGIDPTEGPDAV</sequence>
<protein>
    <submittedName>
        <fullName evidence="1">C_GCAxxG_C_C family protein</fullName>
    </submittedName>
</protein>
<dbReference type="SUPFAM" id="SSF48695">
    <property type="entry name" value="Multiheme cytochromes"/>
    <property type="match status" value="1"/>
</dbReference>
<dbReference type="KEGG" id="drt:Dret_1812"/>
<dbReference type="HOGENOM" id="CLU_091283_4_0_7"/>
<dbReference type="EMBL" id="CP001734">
    <property type="protein sequence ID" value="ACV69096.1"/>
    <property type="molecule type" value="Genomic_DNA"/>
</dbReference>
<dbReference type="InterPro" id="IPR036280">
    <property type="entry name" value="Multihaem_cyt_sf"/>
</dbReference>
<dbReference type="OrthoDB" id="163426at2"/>